<dbReference type="Gene3D" id="1.10.443.10">
    <property type="entry name" value="Intergrase catalytic core"/>
    <property type="match status" value="1"/>
</dbReference>
<dbReference type="GO" id="GO:0006310">
    <property type="term" value="P:DNA recombination"/>
    <property type="evidence" value="ECO:0007669"/>
    <property type="project" value="UniProtKB-KW"/>
</dbReference>
<keyword evidence="3" id="KW-0233">DNA recombination</keyword>
<evidence type="ECO:0000256" key="3">
    <source>
        <dbReference type="ARBA" id="ARBA00023172"/>
    </source>
</evidence>
<name>A0AA95KMK1_9BACT</name>
<accession>A0AA95KMK1</accession>
<evidence type="ECO:0000256" key="1">
    <source>
        <dbReference type="ARBA" id="ARBA00008857"/>
    </source>
</evidence>
<dbReference type="AlphaFoldDB" id="A0AA95KMK1"/>
<evidence type="ECO:0000313" key="6">
    <source>
        <dbReference type="Proteomes" id="UP001177934"/>
    </source>
</evidence>
<dbReference type="GO" id="GO:0003677">
    <property type="term" value="F:DNA binding"/>
    <property type="evidence" value="ECO:0007669"/>
    <property type="project" value="UniProtKB-KW"/>
</dbReference>
<dbReference type="Pfam" id="PF00589">
    <property type="entry name" value="Phage_integrase"/>
    <property type="match status" value="1"/>
</dbReference>
<dbReference type="InterPro" id="IPR011010">
    <property type="entry name" value="DNA_brk_join_enz"/>
</dbReference>
<evidence type="ECO:0000256" key="2">
    <source>
        <dbReference type="ARBA" id="ARBA00023125"/>
    </source>
</evidence>
<dbReference type="InterPro" id="IPR050090">
    <property type="entry name" value="Tyrosine_recombinase_XerCD"/>
</dbReference>
<evidence type="ECO:0000259" key="4">
    <source>
        <dbReference type="PROSITE" id="PS51898"/>
    </source>
</evidence>
<dbReference type="Proteomes" id="UP001177934">
    <property type="component" value="Chromosome"/>
</dbReference>
<organism evidence="5 6">
    <name type="scientific">Phocaeicola dorei</name>
    <dbReference type="NCBI Taxonomy" id="357276"/>
    <lineage>
        <taxon>Bacteria</taxon>
        <taxon>Pseudomonadati</taxon>
        <taxon>Bacteroidota</taxon>
        <taxon>Bacteroidia</taxon>
        <taxon>Bacteroidales</taxon>
        <taxon>Bacteroidaceae</taxon>
        <taxon>Phocaeicola</taxon>
    </lineage>
</organism>
<feature type="domain" description="Tyr recombinase" evidence="4">
    <location>
        <begin position="205"/>
        <end position="392"/>
    </location>
</feature>
<dbReference type="EMBL" id="CP126056">
    <property type="protein sequence ID" value="WHX09710.1"/>
    <property type="molecule type" value="Genomic_DNA"/>
</dbReference>
<sequence>MNIAQLKLSQKKLLDNLVSRGYDIQYIKGVKFVLRLLFEHEGCFHSYEQFAEKFIRTRGYTKATLDLRMMHLRTIQAYDEFGHYPDKKSFVPLCYPSRYNMLNPSFRKVIDIYRKRAAEHKKKSTVKMETDAVTMFLFEMQKFHVSSLDEIKEEHVLSFFLKKEEQQKRSRTYCGHIASALKELGDLYDVKKVLGYFPDLKYERKNFNYLKDDEINVIKNALSDSNNILTFREKAIVSLALYTGIRGCDIANLKLTDIDWKKERVSFVQEKTGNPIVLPLLPHVGNSLFDYIRNERDNEAGSVYLFPNKKNATERLENKSIGTIVNTVFEKLNLRKGESGRGVSVFRHNLASKLLGKGTEIRVISHILGHICSSSIVPYIDADIPHLRECGINIECYPIRKELFE</sequence>
<dbReference type="PANTHER" id="PTHR30349:SF41">
    <property type="entry name" value="INTEGRASE_RECOMBINASE PROTEIN MJ0367-RELATED"/>
    <property type="match status" value="1"/>
</dbReference>
<dbReference type="InterPro" id="IPR002104">
    <property type="entry name" value="Integrase_catalytic"/>
</dbReference>
<dbReference type="InterPro" id="IPR013762">
    <property type="entry name" value="Integrase-like_cat_sf"/>
</dbReference>
<proteinExistence type="inferred from homology"/>
<gene>
    <name evidence="5" type="ORF">QNN11_21185</name>
</gene>
<protein>
    <submittedName>
        <fullName evidence="5">Tyrosine-type recombinase/integrase</fullName>
    </submittedName>
</protein>
<evidence type="ECO:0000313" key="5">
    <source>
        <dbReference type="EMBL" id="WHX09710.1"/>
    </source>
</evidence>
<keyword evidence="2" id="KW-0238">DNA-binding</keyword>
<dbReference type="PANTHER" id="PTHR30349">
    <property type="entry name" value="PHAGE INTEGRASE-RELATED"/>
    <property type="match status" value="1"/>
</dbReference>
<reference evidence="5" key="1">
    <citation type="journal article" date="2023" name="Nat. Commun.">
        <title>Identification of a novel Human Milk Oligosaccharides utilization cluster in the infant gut commensal Bacteroides dorei.</title>
        <authorList>
            <person name="Kijner S."/>
            <person name="Ennis D."/>
            <person name="Shmorak S."/>
            <person name="Florentin A."/>
            <person name="Yassour M."/>
        </authorList>
    </citation>
    <scope>NUCLEOTIDE SEQUENCE</scope>
    <source>
        <strain evidence="5">2</strain>
    </source>
</reference>
<dbReference type="SUPFAM" id="SSF56349">
    <property type="entry name" value="DNA breaking-rejoining enzymes"/>
    <property type="match status" value="1"/>
</dbReference>
<dbReference type="PROSITE" id="PS51898">
    <property type="entry name" value="TYR_RECOMBINASE"/>
    <property type="match status" value="1"/>
</dbReference>
<comment type="similarity">
    <text evidence="1">Belongs to the 'phage' integrase family.</text>
</comment>
<dbReference type="GO" id="GO:0015074">
    <property type="term" value="P:DNA integration"/>
    <property type="evidence" value="ECO:0007669"/>
    <property type="project" value="InterPro"/>
</dbReference>